<dbReference type="Proteomes" id="UP000265515">
    <property type="component" value="Unassembled WGS sequence"/>
</dbReference>
<comment type="caution">
    <text evidence="4">The sequence shown here is derived from an EMBL/GenBank/DDBJ whole genome shotgun (WGS) entry which is preliminary data.</text>
</comment>
<dbReference type="SUPFAM" id="SSF101278">
    <property type="entry name" value="N-terminal domain of adenylylcyclase associated protein, CAP"/>
    <property type="match status" value="1"/>
</dbReference>
<dbReference type="FunFam" id="1.25.40.330:FF:000001">
    <property type="entry name" value="Adenylyl cyclase-associated protein"/>
    <property type="match status" value="1"/>
</dbReference>
<dbReference type="GO" id="GO:0005737">
    <property type="term" value="C:cytoplasm"/>
    <property type="evidence" value="ECO:0007669"/>
    <property type="project" value="TreeGrafter"/>
</dbReference>
<dbReference type="InterPro" id="IPR016098">
    <property type="entry name" value="CAP/MinC_C"/>
</dbReference>
<dbReference type="SUPFAM" id="SSF69340">
    <property type="entry name" value="C-terminal domain of adenylylcyclase associated protein"/>
    <property type="match status" value="1"/>
</dbReference>
<dbReference type="GO" id="GO:0007015">
    <property type="term" value="P:actin filament organization"/>
    <property type="evidence" value="ECO:0007669"/>
    <property type="project" value="TreeGrafter"/>
</dbReference>
<dbReference type="InterPro" id="IPR036223">
    <property type="entry name" value="CAP_C_sf"/>
</dbReference>
<dbReference type="Gene3D" id="1.25.40.330">
    <property type="entry name" value="Adenylate cyclase-associated CAP, N-terminal domain"/>
    <property type="match status" value="1"/>
</dbReference>
<protein>
    <recommendedName>
        <fullName evidence="3">C-CAP/cofactor C-like domain-containing protein</fullName>
    </recommendedName>
</protein>
<dbReference type="EMBL" id="BFEA01000231">
    <property type="protein sequence ID" value="GBG75815.1"/>
    <property type="molecule type" value="Genomic_DNA"/>
</dbReference>
<feature type="compositionally biased region" description="Basic and acidic residues" evidence="2">
    <location>
        <begin position="355"/>
        <end position="368"/>
    </location>
</feature>
<evidence type="ECO:0000256" key="2">
    <source>
        <dbReference type="SAM" id="MobiDB-lite"/>
    </source>
</evidence>
<dbReference type="GO" id="GO:0019933">
    <property type="term" value="P:cAMP-mediated signaling"/>
    <property type="evidence" value="ECO:0007669"/>
    <property type="project" value="TreeGrafter"/>
</dbReference>
<dbReference type="Pfam" id="PF08603">
    <property type="entry name" value="CAP_C"/>
    <property type="match status" value="1"/>
</dbReference>
<keyword evidence="5" id="KW-1185">Reference proteome</keyword>
<accession>A0A388L0J7</accession>
<feature type="compositionally biased region" description="Gly residues" evidence="2">
    <location>
        <begin position="390"/>
        <end position="401"/>
    </location>
</feature>
<dbReference type="PANTHER" id="PTHR10652:SF0">
    <property type="entry name" value="ADENYLYL CYCLASE-ASSOCIATED PROTEIN"/>
    <property type="match status" value="1"/>
</dbReference>
<dbReference type="InterPro" id="IPR036222">
    <property type="entry name" value="CAP_N_sf"/>
</dbReference>
<dbReference type="Gramene" id="GBG75815">
    <property type="protein sequence ID" value="GBG75815"/>
    <property type="gene ID" value="CBR_g21060"/>
</dbReference>
<dbReference type="InterPro" id="IPR017901">
    <property type="entry name" value="C-CAP_CF_C-like"/>
</dbReference>
<dbReference type="OrthoDB" id="1601at2759"/>
<feature type="region of interest" description="Disordered" evidence="2">
    <location>
        <begin position="37"/>
        <end position="73"/>
    </location>
</feature>
<name>A0A388L0J7_CHABU</name>
<dbReference type="AlphaFoldDB" id="A0A388L0J7"/>
<organism evidence="4 5">
    <name type="scientific">Chara braunii</name>
    <name type="common">Braun's stonewort</name>
    <dbReference type="NCBI Taxonomy" id="69332"/>
    <lineage>
        <taxon>Eukaryota</taxon>
        <taxon>Viridiplantae</taxon>
        <taxon>Streptophyta</taxon>
        <taxon>Charophyceae</taxon>
        <taxon>Charales</taxon>
        <taxon>Characeae</taxon>
        <taxon>Chara</taxon>
    </lineage>
</organism>
<feature type="compositionally biased region" description="Acidic residues" evidence="2">
    <location>
        <begin position="700"/>
        <end position="715"/>
    </location>
</feature>
<feature type="compositionally biased region" description="Gly residues" evidence="2">
    <location>
        <begin position="312"/>
        <end position="325"/>
    </location>
</feature>
<dbReference type="Pfam" id="PF21938">
    <property type="entry name" value="CAP_N"/>
    <property type="match status" value="1"/>
</dbReference>
<dbReference type="PROSITE" id="PS01088">
    <property type="entry name" value="CAP_1"/>
    <property type="match status" value="1"/>
</dbReference>
<dbReference type="OMA" id="KSQQTHK"/>
<reference evidence="4 5" key="1">
    <citation type="journal article" date="2018" name="Cell">
        <title>The Chara Genome: Secondary Complexity and Implications for Plant Terrestrialization.</title>
        <authorList>
            <person name="Nishiyama T."/>
            <person name="Sakayama H."/>
            <person name="Vries J.D."/>
            <person name="Buschmann H."/>
            <person name="Saint-Marcoux D."/>
            <person name="Ullrich K.K."/>
            <person name="Haas F.B."/>
            <person name="Vanderstraeten L."/>
            <person name="Becker D."/>
            <person name="Lang D."/>
            <person name="Vosolsobe S."/>
            <person name="Rombauts S."/>
            <person name="Wilhelmsson P.K.I."/>
            <person name="Janitza P."/>
            <person name="Kern R."/>
            <person name="Heyl A."/>
            <person name="Rumpler F."/>
            <person name="Villalobos L.I.A.C."/>
            <person name="Clay J.M."/>
            <person name="Skokan R."/>
            <person name="Toyoda A."/>
            <person name="Suzuki Y."/>
            <person name="Kagoshima H."/>
            <person name="Schijlen E."/>
            <person name="Tajeshwar N."/>
            <person name="Catarino B."/>
            <person name="Hetherington A.J."/>
            <person name="Saltykova A."/>
            <person name="Bonnot C."/>
            <person name="Breuninger H."/>
            <person name="Symeonidi A."/>
            <person name="Radhakrishnan G.V."/>
            <person name="Van Nieuwerburgh F."/>
            <person name="Deforce D."/>
            <person name="Chang C."/>
            <person name="Karol K.G."/>
            <person name="Hedrich R."/>
            <person name="Ulvskov P."/>
            <person name="Glockner G."/>
            <person name="Delwiche C.F."/>
            <person name="Petrasek J."/>
            <person name="Van de Peer Y."/>
            <person name="Friml J."/>
            <person name="Beilby M."/>
            <person name="Dolan L."/>
            <person name="Kohara Y."/>
            <person name="Sugano S."/>
            <person name="Fujiyama A."/>
            <person name="Delaux P.-M."/>
            <person name="Quint M."/>
            <person name="TheiBen G."/>
            <person name="Hagemann M."/>
            <person name="Harholt J."/>
            <person name="Dunand C."/>
            <person name="Zachgo S."/>
            <person name="Langdale J."/>
            <person name="Maumus F."/>
            <person name="Straeten D.V.D."/>
            <person name="Gould S.B."/>
            <person name="Rensing S.A."/>
        </authorList>
    </citation>
    <scope>NUCLEOTIDE SEQUENCE [LARGE SCALE GENOMIC DNA]</scope>
    <source>
        <strain evidence="4 5">S276</strain>
    </source>
</reference>
<feature type="region of interest" description="Disordered" evidence="2">
    <location>
        <begin position="686"/>
        <end position="733"/>
    </location>
</feature>
<feature type="compositionally biased region" description="Low complexity" evidence="2">
    <location>
        <begin position="288"/>
        <end position="299"/>
    </location>
</feature>
<dbReference type="STRING" id="69332.A0A388L0J7"/>
<feature type="compositionally biased region" description="Low complexity" evidence="2">
    <location>
        <begin position="369"/>
        <end position="386"/>
    </location>
</feature>
<feature type="domain" description="C-CAP/cofactor C-like" evidence="3">
    <location>
        <begin position="411"/>
        <end position="547"/>
    </location>
</feature>
<feature type="region of interest" description="Disordered" evidence="2">
    <location>
        <begin position="264"/>
        <end position="331"/>
    </location>
</feature>
<evidence type="ECO:0000259" key="3">
    <source>
        <dbReference type="PROSITE" id="PS51329"/>
    </source>
</evidence>
<feature type="region of interest" description="Disordered" evidence="2">
    <location>
        <begin position="354"/>
        <end position="405"/>
    </location>
</feature>
<feature type="compositionally biased region" description="Basic and acidic residues" evidence="2">
    <location>
        <begin position="716"/>
        <end position="732"/>
    </location>
</feature>
<dbReference type="InterPro" id="IPR053950">
    <property type="entry name" value="CAP_N"/>
</dbReference>
<gene>
    <name evidence="4" type="ORF">CBR_g21060</name>
</gene>
<dbReference type="Gene3D" id="2.160.20.70">
    <property type="match status" value="1"/>
</dbReference>
<proteinExistence type="inferred from homology"/>
<dbReference type="PROSITE" id="PS51329">
    <property type="entry name" value="C_CAP_COFACTOR_C"/>
    <property type="match status" value="1"/>
</dbReference>
<dbReference type="PANTHER" id="PTHR10652">
    <property type="entry name" value="ADENYLYL CYCLASE-ASSOCIATED PROTEIN"/>
    <property type="match status" value="1"/>
</dbReference>
<feature type="compositionally biased region" description="Low complexity" evidence="2">
    <location>
        <begin position="46"/>
        <end position="57"/>
    </location>
</feature>
<evidence type="ECO:0000313" key="4">
    <source>
        <dbReference type="EMBL" id="GBG75815.1"/>
    </source>
</evidence>
<dbReference type="InterPro" id="IPR001837">
    <property type="entry name" value="Adenylate_cyclase-assoc_CAP"/>
</dbReference>
<dbReference type="InterPro" id="IPR013912">
    <property type="entry name" value="Adenylate_cyclase-assoc_CAP_C"/>
</dbReference>
<comment type="similarity">
    <text evidence="1">Belongs to the CAP family.</text>
</comment>
<dbReference type="InterPro" id="IPR006599">
    <property type="entry name" value="CARP_motif"/>
</dbReference>
<dbReference type="GO" id="GO:0003779">
    <property type="term" value="F:actin binding"/>
    <property type="evidence" value="ECO:0007669"/>
    <property type="project" value="InterPro"/>
</dbReference>
<sequence length="751" mass="78602">MAAAASLKALIQRLEAAVDRLEALDVNQLQMRLNSPVSGGGGGAVANGVPSEGSAAAGAGGGGTAPTPAPKREIIPPSVAHAAAAAAAALEEPEIPVPPSVADFDEIIKNQVARVISWAEKIGGKVSEVSKLLETAFVAERKILLMMTQCKAPGMQTITSIAAPIVDCITKANTLNEGKRTDHFNHLKAASESMQALTWVLFTGKDCGISMPTGHVTEMWQTAEFYCNKVLVEFKSKDPNSVQWCRSLKDLYLNALLSYVKKHHTTGPSWKPDGVDVSDFKEGGGGEAAQRQEGAGAEQDVISPAPLRPRAFGGGGGAAGDGGQDAGTTGSQAAERGNLFAELNKGEGITKGLRKVSDDLKTKNRPDRSGVVPAGAVGPSPAAAAPETPRGGGGGGGGGGSVRDAAARLSPPMFELINGRKWTVENQVNRRDLVINGQSRQSVYIYGCKGCLVRVEGKVNNITMDKCVRTSLVFQDVVSACEVVNSSGVEVQCQGAAQTFAVDNAAGCQLYISKQSLNAAITTSKSSEVNVYVPGPTGDFVEHHLPEQFMNTFQSGKFVTIPVAGLSYGGEVLSERAEMNGGREMAMVGDAREEEVLAEADCLIEDGPIGEDGVEGWRGANGEKMERMGGDGVMGGTIGTAEMGDKTERPIGKDGADAWRMGEWGKMERIGVMRMMGADGLMGGDGHGERWGTRVISNYDGDEDDDNGGDEDDDDGAHLEGVEGGGEHRVKDGGIQGLRMCGADFFMCLSR</sequence>
<dbReference type="GO" id="GO:0008179">
    <property type="term" value="F:adenylate cyclase binding"/>
    <property type="evidence" value="ECO:0007669"/>
    <property type="project" value="TreeGrafter"/>
</dbReference>
<evidence type="ECO:0000256" key="1">
    <source>
        <dbReference type="ARBA" id="ARBA00007659"/>
    </source>
</evidence>
<dbReference type="InterPro" id="IPR018106">
    <property type="entry name" value="CAP_CS_N"/>
</dbReference>
<evidence type="ECO:0000313" key="5">
    <source>
        <dbReference type="Proteomes" id="UP000265515"/>
    </source>
</evidence>
<dbReference type="SMART" id="SM00673">
    <property type="entry name" value="CARP"/>
    <property type="match status" value="2"/>
</dbReference>